<evidence type="ECO:0000256" key="1">
    <source>
        <dbReference type="SAM" id="MobiDB-lite"/>
    </source>
</evidence>
<dbReference type="STRING" id="1245745.A0A0A2V852"/>
<dbReference type="EMBL" id="ANFO01001690">
    <property type="protein sequence ID" value="KGQ02275.1"/>
    <property type="molecule type" value="Genomic_DNA"/>
</dbReference>
<dbReference type="AlphaFoldDB" id="A0A0A2V852"/>
<dbReference type="InterPro" id="IPR000477">
    <property type="entry name" value="RT_dom"/>
</dbReference>
<dbReference type="Pfam" id="PF00078">
    <property type="entry name" value="RVT_1"/>
    <property type="match status" value="1"/>
</dbReference>
<dbReference type="PANTHER" id="PTHR21301:SF10">
    <property type="entry name" value="REVERSE TRANSCRIPTASE DOMAIN-CONTAINING PROTEIN"/>
    <property type="match status" value="1"/>
</dbReference>
<feature type="region of interest" description="Disordered" evidence="1">
    <location>
        <begin position="147"/>
        <end position="189"/>
    </location>
</feature>
<dbReference type="PANTHER" id="PTHR21301">
    <property type="entry name" value="REVERSE TRANSCRIPTASE"/>
    <property type="match status" value="1"/>
</dbReference>
<protein>
    <recommendedName>
        <fullName evidence="2">Reverse transcriptase domain-containing protein</fullName>
    </recommendedName>
</protein>
<evidence type="ECO:0000259" key="2">
    <source>
        <dbReference type="PROSITE" id="PS50878"/>
    </source>
</evidence>
<reference evidence="3 4" key="1">
    <citation type="submission" date="2012-10" db="EMBL/GenBank/DDBJ databases">
        <title>Genome sequencing and analysis of entomopathogenic fungi Beauveria bassiana D1-5.</title>
        <authorList>
            <person name="Li Q."/>
            <person name="Wang L."/>
            <person name="Zhang Z."/>
            <person name="Wang Q."/>
            <person name="Ren J."/>
            <person name="Wang M."/>
            <person name="Xu W."/>
            <person name="Wang J."/>
            <person name="Lu Y."/>
            <person name="Du Q."/>
            <person name="Sun Z."/>
        </authorList>
    </citation>
    <scope>NUCLEOTIDE SEQUENCE [LARGE SCALE GENOMIC DNA]</scope>
    <source>
        <strain evidence="3 4">D1-5</strain>
    </source>
</reference>
<proteinExistence type="predicted"/>
<dbReference type="Proteomes" id="UP000030106">
    <property type="component" value="Unassembled WGS sequence"/>
</dbReference>
<dbReference type="InterPro" id="IPR058912">
    <property type="entry name" value="HTH_animal"/>
</dbReference>
<dbReference type="PROSITE" id="PS50878">
    <property type="entry name" value="RT_POL"/>
    <property type="match status" value="1"/>
</dbReference>
<dbReference type="HOGENOM" id="CLU_324902_0_0_1"/>
<comment type="caution">
    <text evidence="3">The sequence shown here is derived from an EMBL/GenBank/DDBJ whole genome shotgun (WGS) entry which is preliminary data.</text>
</comment>
<organism evidence="3 4">
    <name type="scientific">Beauveria bassiana D1-5</name>
    <dbReference type="NCBI Taxonomy" id="1245745"/>
    <lineage>
        <taxon>Eukaryota</taxon>
        <taxon>Fungi</taxon>
        <taxon>Dikarya</taxon>
        <taxon>Ascomycota</taxon>
        <taxon>Pezizomycotina</taxon>
        <taxon>Sordariomycetes</taxon>
        <taxon>Hypocreomycetidae</taxon>
        <taxon>Hypocreales</taxon>
        <taxon>Cordycipitaceae</taxon>
        <taxon>Beauveria</taxon>
    </lineage>
</organism>
<feature type="domain" description="Reverse transcriptase" evidence="2">
    <location>
        <begin position="464"/>
        <end position="710"/>
    </location>
</feature>
<accession>A0A0A2V852</accession>
<name>A0A0A2V852_BEABA</name>
<dbReference type="Pfam" id="PF26215">
    <property type="entry name" value="HTH_animal"/>
    <property type="match status" value="1"/>
</dbReference>
<dbReference type="CDD" id="cd00304">
    <property type="entry name" value="RT_like"/>
    <property type="match status" value="1"/>
</dbReference>
<gene>
    <name evidence="3" type="ORF">BBAD15_g12516</name>
</gene>
<sequence>MLVESNYDELTKAILNEVTLEVCKDAGIEPVTADGSIDKTVLPAFFKSDFDRFDEHRNLLASRSIAIAYITIARELSSKMKNLAVKKKADEDTQMGGTESTNKTVQQVVQEEIRKMLPDQQKKSVKPNAGKWGAPVALAPLKSDANFWSIKRPSPDGTRHQTRQPTQEKSLQPAPERQNHGRRKRKREWEEEISKELALLGRVLSSSGAAGGCDPSVAAFTKVSGKRRTLENTACAQQFLEKHFVFSDVSEKTRQIFVLRHSPVDIIEFKHDFASGIFMGPGVQCPPYIEWDLSRNAKFIMHEAPNDSLVYEAWNKLERSIRLRWHFRNSKSAPPRFYTSKRTWQPPLHQRNRWIEKGLVEGKALLLHQVQQASLNLGKARKSNPDLQSIHEFLRQRQFLVKLTDKNLGLAVVSKSWYLDLCAKMLADTKVYRQISATSIGKVKNYVTDQISNLVDEYDLPTSVVTYLEGSVEDDSVPRFHAIPKVHKKVWTLRPIIPSHSWITRRCSEVADFLLRQCIKEVLPWCVESTRHVVQLLQKETIIRSDDIWLVTGDVEAFYTNVPIDDTINGISNLIGSKKYDGISTDILRTLLESVMKCNMFEFQGKYYHQKQGVAMGTSCAPAFANLSLGILEIATSMINFDKKGLRFYVRYIDDIFLIFKGTKTHLETWLKDFTAQLLPYKVSWNFSSCRETLPFLDLEFFFRFGHGPVGLQHQVFRKRMNKHQYIPWSSAHPETVKKSFVKAELTRFMVNSSLKELFEERVDEFLEALRRRGYPEQTLQKWRKQVSYNDRASHLLKQKETSRLLPLMLPSKYNEIWEYIDMQSVASAMRPWWEKAGELPDSLKAPLIKSLRRTESLFDKVSVWNKEILNDGIDSTLPGELPSRENC</sequence>
<evidence type="ECO:0000313" key="3">
    <source>
        <dbReference type="EMBL" id="KGQ02275.1"/>
    </source>
</evidence>
<evidence type="ECO:0000313" key="4">
    <source>
        <dbReference type="Proteomes" id="UP000030106"/>
    </source>
</evidence>